<dbReference type="STRING" id="228230.RMCC_5761"/>
<comment type="caution">
    <text evidence="1">The sequence shown here is derived from an EMBL/GenBank/DDBJ whole genome shotgun (WGS) entry which is preliminary data.</text>
</comment>
<reference evidence="2" key="2">
    <citation type="submission" date="2016-02" db="EMBL/GenBank/DDBJ databases">
        <title>Draft genome sequence of five rapidly growing Mycobacterium species.</title>
        <authorList>
            <person name="Katahira K."/>
            <person name="Gotou Y."/>
            <person name="Iida K."/>
            <person name="Ogura Y."/>
            <person name="Hayashi T."/>
        </authorList>
    </citation>
    <scope>NUCLEOTIDE SEQUENCE [LARGE SCALE GENOMIC DNA]</scope>
    <source>
        <strain evidence="2">JCM15298</strain>
    </source>
</reference>
<reference evidence="2" key="1">
    <citation type="journal article" date="2016" name="Genome Announc.">
        <title>Draft Genome Sequences of Five Rapidly Growing Mycobacterium Species, M. thermoresistibile, M. fortuitum subsp. acetamidolyticum, M. canariasense, M. brisbanense, and M. novocastrense.</title>
        <authorList>
            <person name="Katahira K."/>
            <person name="Ogura Y."/>
            <person name="Gotoh Y."/>
            <person name="Hayashi T."/>
        </authorList>
    </citation>
    <scope>NUCLEOTIDE SEQUENCE [LARGE SCALE GENOMIC DNA]</scope>
    <source>
        <strain evidence="2">JCM15298</strain>
    </source>
</reference>
<keyword evidence="2" id="KW-1185">Reference proteome</keyword>
<gene>
    <name evidence="1" type="ORF">RMCC_5761</name>
</gene>
<dbReference type="EMBL" id="BCSY01000111">
    <property type="protein sequence ID" value="GAS98796.1"/>
    <property type="molecule type" value="Genomic_DNA"/>
</dbReference>
<evidence type="ECO:0000313" key="2">
    <source>
        <dbReference type="Proteomes" id="UP000069443"/>
    </source>
</evidence>
<keyword evidence="1" id="KW-0808">Transferase</keyword>
<dbReference type="AlphaFoldDB" id="A0A100WI95"/>
<name>A0A100WI95_MYCCR</name>
<dbReference type="Proteomes" id="UP000069443">
    <property type="component" value="Unassembled WGS sequence"/>
</dbReference>
<protein>
    <submittedName>
        <fullName evidence="1">Acetyl-CoA transferase/ hydrolase, probable acet ate CoA-transferase</fullName>
    </submittedName>
</protein>
<organism evidence="1 2">
    <name type="scientific">Mycolicibacterium canariasense</name>
    <name type="common">Mycobacterium canariasense</name>
    <dbReference type="NCBI Taxonomy" id="228230"/>
    <lineage>
        <taxon>Bacteria</taxon>
        <taxon>Bacillati</taxon>
        <taxon>Actinomycetota</taxon>
        <taxon>Actinomycetes</taxon>
        <taxon>Mycobacteriales</taxon>
        <taxon>Mycobacteriaceae</taxon>
        <taxon>Mycolicibacterium</taxon>
    </lineage>
</organism>
<dbReference type="RefSeq" id="WP_131805417.1">
    <property type="nucleotide sequence ID" value="NZ_BCSY01000111.1"/>
</dbReference>
<dbReference type="GO" id="GO:0016787">
    <property type="term" value="F:hydrolase activity"/>
    <property type="evidence" value="ECO:0007669"/>
    <property type="project" value="UniProtKB-KW"/>
</dbReference>
<evidence type="ECO:0000313" key="1">
    <source>
        <dbReference type="EMBL" id="GAS98796.1"/>
    </source>
</evidence>
<proteinExistence type="predicted"/>
<accession>A0A100WI95</accession>
<keyword evidence="1" id="KW-0378">Hydrolase</keyword>
<sequence>MSSFIELAKASVRDARRSLIGDWHEMNEAGCCHEDGPFCEASKAFAEGYLYAIAAAEAAGFEPLEIHACGGHPTDRCDACLRAKGLVRTEARFT</sequence>
<dbReference type="GO" id="GO:0016740">
    <property type="term" value="F:transferase activity"/>
    <property type="evidence" value="ECO:0007669"/>
    <property type="project" value="UniProtKB-KW"/>
</dbReference>